<dbReference type="PROSITE" id="PS50093">
    <property type="entry name" value="PKD"/>
    <property type="match status" value="1"/>
</dbReference>
<keyword evidence="1" id="KW-0732">Signal</keyword>
<dbReference type="SMART" id="SM00560">
    <property type="entry name" value="LamGL"/>
    <property type="match status" value="1"/>
</dbReference>
<evidence type="ECO:0000256" key="1">
    <source>
        <dbReference type="ARBA" id="ARBA00022729"/>
    </source>
</evidence>
<dbReference type="InterPro" id="IPR025667">
    <property type="entry name" value="SprB_repeat"/>
</dbReference>
<dbReference type="Pfam" id="PF13385">
    <property type="entry name" value="Laminin_G_3"/>
    <property type="match status" value="1"/>
</dbReference>
<dbReference type="NCBIfam" id="TIGR04183">
    <property type="entry name" value="Por_Secre_tail"/>
    <property type="match status" value="1"/>
</dbReference>
<dbReference type="InterPro" id="IPR026444">
    <property type="entry name" value="Secre_tail"/>
</dbReference>
<keyword evidence="6" id="KW-1185">Reference proteome</keyword>
<gene>
    <name evidence="5" type="ORF">RM529_05925</name>
</gene>
<dbReference type="Gene3D" id="2.60.120.200">
    <property type="match status" value="1"/>
</dbReference>
<dbReference type="Gene3D" id="2.60.40.740">
    <property type="match status" value="3"/>
</dbReference>
<feature type="region of interest" description="Disordered" evidence="3">
    <location>
        <begin position="1736"/>
        <end position="1796"/>
    </location>
</feature>
<evidence type="ECO:0000256" key="3">
    <source>
        <dbReference type="SAM" id="MobiDB-lite"/>
    </source>
</evidence>
<dbReference type="SUPFAM" id="SSF49899">
    <property type="entry name" value="Concanavalin A-like lectins/glucanases"/>
    <property type="match status" value="1"/>
</dbReference>
<evidence type="ECO:0000313" key="5">
    <source>
        <dbReference type="EMBL" id="MDT0649674.1"/>
    </source>
</evidence>
<dbReference type="SUPFAM" id="SSF49299">
    <property type="entry name" value="PKD domain"/>
    <property type="match status" value="1"/>
</dbReference>
<dbReference type="InterPro" id="IPR013320">
    <property type="entry name" value="ConA-like_dom_sf"/>
</dbReference>
<evidence type="ECO:0000259" key="4">
    <source>
        <dbReference type="PROSITE" id="PS50093"/>
    </source>
</evidence>
<dbReference type="Proteomes" id="UP001248819">
    <property type="component" value="Unassembled WGS sequence"/>
</dbReference>
<dbReference type="InterPro" id="IPR006558">
    <property type="entry name" value="LamG-like"/>
</dbReference>
<name>A0ABU3CTI5_9FLAO</name>
<dbReference type="EMBL" id="JAVRHP010000021">
    <property type="protein sequence ID" value="MDT0649674.1"/>
    <property type="molecule type" value="Genomic_DNA"/>
</dbReference>
<feature type="compositionally biased region" description="Acidic residues" evidence="3">
    <location>
        <begin position="1740"/>
        <end position="1781"/>
    </location>
</feature>
<evidence type="ECO:0000256" key="2">
    <source>
        <dbReference type="ARBA" id="ARBA00023157"/>
    </source>
</evidence>
<comment type="caution">
    <text evidence="5">The sequence shown here is derived from an EMBL/GenBank/DDBJ whole genome shotgun (WGS) entry which is preliminary data.</text>
</comment>
<reference evidence="5 6" key="1">
    <citation type="submission" date="2023-09" db="EMBL/GenBank/DDBJ databases">
        <authorList>
            <person name="Rey-Velasco X."/>
        </authorList>
    </citation>
    <scope>NUCLEOTIDE SEQUENCE [LARGE SCALE GENOMIC DNA]</scope>
    <source>
        <strain evidence="5 6">F297</strain>
    </source>
</reference>
<dbReference type="Gene3D" id="2.60.40.10">
    <property type="entry name" value="Immunoglobulins"/>
    <property type="match status" value="2"/>
</dbReference>
<dbReference type="CDD" id="cd00146">
    <property type="entry name" value="PKD"/>
    <property type="match status" value="1"/>
</dbReference>
<organism evidence="5 6">
    <name type="scientific">Autumnicola edwardsiae</name>
    <dbReference type="NCBI Taxonomy" id="3075594"/>
    <lineage>
        <taxon>Bacteria</taxon>
        <taxon>Pseudomonadati</taxon>
        <taxon>Bacteroidota</taxon>
        <taxon>Flavobacteriia</taxon>
        <taxon>Flavobacteriales</taxon>
        <taxon>Flavobacteriaceae</taxon>
        <taxon>Autumnicola</taxon>
    </lineage>
</organism>
<sequence length="1878" mass="204692">MADPEIIPVSCNGGADGTITAGNVSGGNSGYQYSIDGTNFSTANTFSNLSAGTYTVTVRDAKGCEAQKTAIIDQPDVLTMANPEIIPVSCNGGNDGSITAGNVSGGNSGYQYSINGINFGTANNFRNLSAGNYTITVRDAKGCETESTATITEPEPLLMNPPEVQPVSCSGESDGVVTAGEVTGGTGAYQYMISGTSYQDTNTFTNLEPGSYTISVRDENACVTEAEFTITEPSELNMTAPTSTEASCFGGSDGTVTAGTVTGGTGEYFYSIDNINFSTTNTFTGLPAGTHTIFVKDDKNCAFQTIVDVTEPAELKANLSKTDVNCFNGSDGTITFSNPTGGHGNYEYSVDGTNWQAENTFTGLTEGNYKVYIRDRDYPSCDVILSNSFAVLQPEAPLAVETTSIRTTTYETSTGSVSANPAGGATGYTYEWRRAGENQVLQNTQRATNLPAGDYEVTVTDRNGCTATAQATILDIIHAPIIPTSVCETHEDLIRTSYFEVEDRQARGGIGPYTYDWHFGADASPQTATGPGSHRVTYPEKGNKTITVTVTDSTGESVTNTYVQYVGECYVDDCGSNDFSGGDFFVGDENGNRITSANCGSATSKYIYVDLSSAPRRYSLYIEYIYTLEKADGTVTTIQEGGEFYCKEVIPDLARTISINNWECGDLITIDNVYLTFTNNKKWKCGQGPDPKCFSTNDGETVSTPLYATATPNEIPCYNGTQGIIKVRASGGTPAYDYSLNGRNGPFQTSNQFTGLAAGIYSVWVRDSKGEKFETAPVTITQPDTPLTAEITTNEPVCYGESAIAYVHPEGGTPFTDAEGNTYYEYVWNDGAQQTGSSATNLAPGEYTVTVIDANGCQFIDTVIISQPSELTEPLAGEDQVMGCGFDTTKLAANNPEIGVGSWSIASGEGGVIEEPSNPSSTFSGTAGTYILRWTIAHEDGSCARYDEVEIKLENECSTLDFDGVDDYIDFGENYDLGTGTFTLEAWVLPKSIQGTRTILSKRNVKNFSAGGFDLIINNGAPTFRWAGNAVSTSYKVNTDRWYHLAVIYKNSKVTLYVDGIPVGNRSATNPAAIDAPFLIGAMYNPDNPDVPNNYYQGSIEEVRVWNTALTEEQLRFMMNQRLETNGTFTKGQVLPINVPGELAWSKLSGYYHLAVEEIENGYTIDRATNRADGRLRNITTEQENSAPLPYYSVQDGAWRIDATWARPDVWDPPNSKGINGEFINWNIAEISHRINSGFQDISLLGLISEEGAPQRENSTLDMEGSVNNTTGNGLTISHYLELNGVIDLNGESQLIQSEGSILAETSSGYIEREQQGTASSFNYNYWSSPVVPQGTANNSRYTVAGIMMDGSATSQFGKPMNFGNPHTHADGAYTNPRKVSNYWINAFRARTADAYSAWEQIGSNAQLKVGEGFTMKGTSGEANLTTLQNYVFKGKPNNGTISLTIGSNQNYLIGNPYPSALSVNEFFLDNLKDINGGRNDKNAFNGALYFWDHFSGKTHVLSEYVGGYAVLNLVGAVAAIATDARIDATGDRSTRRPGDFIPVGQGFFINTEINSSTGGELAGSGGVVRFKNSQRRFRKEGSNSQFLRPEIREKSPKTEEDRSRIRLNFQSPLGYHRQILLGVDQNATNDFDLGYDALLNDYNLEDMFWLIDGWEYVIQGVGHINPEQVLPIGLRIEKAGKFKIQIEELENISEEVEIYIRDKSTENYHDLRDSDFSLEIEPGDYYERFELVFQKPEIPEEEEEENTEDDLPGEGESPEDGEDETPGEDENPEEGNENSDTENPKESPEDENGQNQAGLSVEYLMDRKQLVIYNPGAQKIDEVRVFTLNGQQLETFTEATTQKEIYLHLMRPVSTSVYIVKVHTAEKVYNKKIIVEK</sequence>
<keyword evidence="2" id="KW-1015">Disulfide bond</keyword>
<dbReference type="InterPro" id="IPR013783">
    <property type="entry name" value="Ig-like_fold"/>
</dbReference>
<dbReference type="Pfam" id="PF13573">
    <property type="entry name" value="SprB"/>
    <property type="match status" value="6"/>
</dbReference>
<dbReference type="InterPro" id="IPR035986">
    <property type="entry name" value="PKD_dom_sf"/>
</dbReference>
<dbReference type="InterPro" id="IPR000601">
    <property type="entry name" value="PKD_dom"/>
</dbReference>
<feature type="domain" description="PKD" evidence="4">
    <location>
        <begin position="512"/>
        <end position="562"/>
    </location>
</feature>
<proteinExistence type="predicted"/>
<dbReference type="RefSeq" id="WP_311483871.1">
    <property type="nucleotide sequence ID" value="NZ_JAVRHP010000021.1"/>
</dbReference>
<evidence type="ECO:0000313" key="6">
    <source>
        <dbReference type="Proteomes" id="UP001248819"/>
    </source>
</evidence>
<protein>
    <submittedName>
        <fullName evidence="5">LamG-like jellyroll fold domain-containing protein</fullName>
    </submittedName>
</protein>
<accession>A0ABU3CTI5</accession>